<evidence type="ECO:0000313" key="10">
    <source>
        <dbReference type="Proteomes" id="UP001145021"/>
    </source>
</evidence>
<feature type="region of interest" description="Disordered" evidence="7">
    <location>
        <begin position="1152"/>
        <end position="1216"/>
    </location>
</feature>
<feature type="domain" description="Telomere-associated protein Rif1 N-terminal" evidence="8">
    <location>
        <begin position="203"/>
        <end position="529"/>
    </location>
</feature>
<evidence type="ECO:0000313" key="9">
    <source>
        <dbReference type="EMBL" id="KAJ1646833.1"/>
    </source>
</evidence>
<evidence type="ECO:0000256" key="2">
    <source>
        <dbReference type="ARBA" id="ARBA00004574"/>
    </source>
</evidence>
<evidence type="ECO:0000259" key="8">
    <source>
        <dbReference type="Pfam" id="PF12231"/>
    </source>
</evidence>
<keyword evidence="10" id="KW-1185">Reference proteome</keyword>
<protein>
    <recommendedName>
        <fullName evidence="8">Telomere-associated protein Rif1 N-terminal domain-containing protein</fullName>
    </recommendedName>
</protein>
<dbReference type="GO" id="GO:0005634">
    <property type="term" value="C:nucleus"/>
    <property type="evidence" value="ECO:0007669"/>
    <property type="project" value="UniProtKB-SubCell"/>
</dbReference>
<keyword evidence="6" id="KW-0131">Cell cycle</keyword>
<dbReference type="Proteomes" id="UP001145021">
    <property type="component" value="Unassembled WGS sequence"/>
</dbReference>
<feature type="compositionally biased region" description="Basic residues" evidence="7">
    <location>
        <begin position="1263"/>
        <end position="1275"/>
    </location>
</feature>
<keyword evidence="4" id="KW-0779">Telomere</keyword>
<evidence type="ECO:0000256" key="1">
    <source>
        <dbReference type="ARBA" id="ARBA00004123"/>
    </source>
</evidence>
<dbReference type="InterPro" id="IPR016024">
    <property type="entry name" value="ARM-type_fold"/>
</dbReference>
<organism evidence="9 10">
    <name type="scientific">Coemansia asiatica</name>
    <dbReference type="NCBI Taxonomy" id="1052880"/>
    <lineage>
        <taxon>Eukaryota</taxon>
        <taxon>Fungi</taxon>
        <taxon>Fungi incertae sedis</taxon>
        <taxon>Zoopagomycota</taxon>
        <taxon>Kickxellomycotina</taxon>
        <taxon>Kickxellomycetes</taxon>
        <taxon>Kickxellales</taxon>
        <taxon>Kickxellaceae</taxon>
        <taxon>Coemansia</taxon>
    </lineage>
</organism>
<evidence type="ECO:0000256" key="6">
    <source>
        <dbReference type="ARBA" id="ARBA00023306"/>
    </source>
</evidence>
<keyword evidence="5" id="KW-0539">Nucleus</keyword>
<feature type="region of interest" description="Disordered" evidence="7">
    <location>
        <begin position="1241"/>
        <end position="1283"/>
    </location>
</feature>
<dbReference type="PANTHER" id="PTHR22928:SF3">
    <property type="entry name" value="TELOMERE-ASSOCIATED PROTEIN RIF1"/>
    <property type="match status" value="1"/>
</dbReference>
<dbReference type="InterPro" id="IPR011989">
    <property type="entry name" value="ARM-like"/>
</dbReference>
<gene>
    <name evidence="9" type="ORF">LPJ64_001717</name>
</gene>
<proteinExistence type="predicted"/>
<dbReference type="Pfam" id="PF12231">
    <property type="entry name" value="Rif1_N"/>
    <property type="match status" value="1"/>
</dbReference>
<dbReference type="EMBL" id="JANBOH010000047">
    <property type="protein sequence ID" value="KAJ1646833.1"/>
    <property type="molecule type" value="Genomic_DNA"/>
</dbReference>
<comment type="subcellular location">
    <subcellularLocation>
        <location evidence="2">Chromosome</location>
        <location evidence="2">Telomere</location>
    </subcellularLocation>
    <subcellularLocation>
        <location evidence="1">Nucleus</location>
    </subcellularLocation>
</comment>
<dbReference type="InterPro" id="IPR022031">
    <property type="entry name" value="Rif1_N"/>
</dbReference>
<dbReference type="GO" id="GO:0000781">
    <property type="term" value="C:chromosome, telomeric region"/>
    <property type="evidence" value="ECO:0007669"/>
    <property type="project" value="UniProtKB-SubCell"/>
</dbReference>
<accession>A0A9W7XKU3</accession>
<keyword evidence="3" id="KW-0158">Chromosome</keyword>
<feature type="compositionally biased region" description="Polar residues" evidence="7">
    <location>
        <begin position="1190"/>
        <end position="1200"/>
    </location>
</feature>
<name>A0A9W7XKU3_9FUNG</name>
<feature type="compositionally biased region" description="Polar residues" evidence="7">
    <location>
        <begin position="1166"/>
        <end position="1178"/>
    </location>
</feature>
<feature type="compositionally biased region" description="Acidic residues" evidence="7">
    <location>
        <begin position="1205"/>
        <end position="1215"/>
    </location>
</feature>
<dbReference type="Gene3D" id="1.25.10.10">
    <property type="entry name" value="Leucine-rich Repeat Variant"/>
    <property type="match status" value="1"/>
</dbReference>
<evidence type="ECO:0000256" key="5">
    <source>
        <dbReference type="ARBA" id="ARBA00023242"/>
    </source>
</evidence>
<feature type="region of interest" description="Disordered" evidence="7">
    <location>
        <begin position="72"/>
        <end position="121"/>
    </location>
</feature>
<dbReference type="PANTHER" id="PTHR22928">
    <property type="entry name" value="TELOMERE-ASSOCIATED PROTEIN RIF1"/>
    <property type="match status" value="1"/>
</dbReference>
<comment type="caution">
    <text evidence="9">The sequence shown here is derived from an EMBL/GenBank/DDBJ whole genome shotgun (WGS) entry which is preliminary data.</text>
</comment>
<dbReference type="SUPFAM" id="SSF48371">
    <property type="entry name" value="ARM repeat"/>
    <property type="match status" value="1"/>
</dbReference>
<reference evidence="9" key="1">
    <citation type="submission" date="2022-07" db="EMBL/GenBank/DDBJ databases">
        <title>Phylogenomic reconstructions and comparative analyses of Kickxellomycotina fungi.</title>
        <authorList>
            <person name="Reynolds N.K."/>
            <person name="Stajich J.E."/>
            <person name="Barry K."/>
            <person name="Grigoriev I.V."/>
            <person name="Crous P."/>
            <person name="Smith M.E."/>
        </authorList>
    </citation>
    <scope>NUCLEOTIDE SEQUENCE</scope>
    <source>
        <strain evidence="9">NBRC 105413</strain>
    </source>
</reference>
<dbReference type="GO" id="GO:0000723">
    <property type="term" value="P:telomere maintenance"/>
    <property type="evidence" value="ECO:0007669"/>
    <property type="project" value="TreeGrafter"/>
</dbReference>
<evidence type="ECO:0000256" key="4">
    <source>
        <dbReference type="ARBA" id="ARBA00022895"/>
    </source>
</evidence>
<evidence type="ECO:0000256" key="3">
    <source>
        <dbReference type="ARBA" id="ARBA00022454"/>
    </source>
</evidence>
<sequence length="1311" mass="144374">MTNPSQDTTAKCAAISAAATQASTVVGELSQTPIACKDRARLPLRHALTTPQNRRTAVPSVGSSLRRVHFSPHNEEFHTGMTPQSSPSRAQKMPLTRSILKRTSASASAESMQSQRLSSRDDQLGISGLLEERLPSSPQNSDSGSQEPAARVLFNDSSAFPQIASQDDEQKKISFAAGFAAIVEKLDSIQVEDDQQMALAARIYNELSGAIARYSTGFSNAELHEPATSLLIFIQRELSSSGLSKQLMLAVTKCIGCMLHIDKICALVEPKVIEQILAAVLRLVNQQFDSDKAVCQTAVWCISMLRVPAASLQPVVPQLAKLCSSTLSKFETSTSAQFECLSAIEALLRRASVATRDIYHIWLFSVFLCITSPIPGIRSKADTIIRHNIPWVAADLQKPEVDVYVQQFIDQHLGRVLLCTKKLLEQDEHILVARIWGMLITICAKHCMPKINDFLHVLEQCFNVKDPAILVATLMQWRCLIYAFHIRKQLQHRKYIKLVLRPITALLGQKDTQLEVRLACVRCWATMVYALGEHSGSLISSVIEVPALVQNDPSTHVREIVCRVIAALLNRFVLPRNKIPVFVLPQMIIGTTNLAAEGATSLANTHGPFSSESVYTGDHTNILSRYIVGLDVSSPTVPILVGAAILFVRGSFDAERQLDQQFFDQFNRSRSTKQQDYISFGGLCVVLATTLAQLEARSSSASSNLNAVPPITADQKEDCALRVDTSQLCDIFFNNSQVDDITRGLCLRLRTMLFGAINMHLRPVLDVPSIASNSLIKSNLTAPSFDISADILARFELYKEKSCFSYRFGLDAVNLVSTLHYSYMVASKDGLSSAENGLALKIVPILDMLYGNLPSEQEDDEDDDGISSSNFDIALMILAFISRVISGRTREDAQSSSAQEVLVTIMNYIANRLGESICEDLAIARLLVGELLAIFSKLPLKAHKALIRIVENCRSLFISETSKVWSLINELLSAIMNGERLLIVDDGFIHLFVTLVRDLPLPEIVAASSRGEILRFFEIIARLGAMSVKRWADEHSLHDLSEICKDGESNFAEDDECFARVYKLLEYTERCVRDVQADVLDSGACQLFRALIYMLHYLCISESDSLCRPFDEKNHMDTAGTIRAVAKAHVTDHVHNICEQLLKLQRVSNSTVQVQNPTSDDAEKPQCSSVQTKRSLSTMLDGDMDELGTDSCSSFSSGPQSLAETESESESEPNLEETVAGDLHISMTALKESASADSACSLADSTGDIDSTDAPLSNSISTPKRKKKKRGRRKQSVVPLNPEQNSGNMVSYISVPDPCTCIKDGMDYLCL</sequence>
<evidence type="ECO:0000256" key="7">
    <source>
        <dbReference type="SAM" id="MobiDB-lite"/>
    </source>
</evidence>